<proteinExistence type="predicted"/>
<gene>
    <name evidence="3" type="ORF">HMPREF0663_12389</name>
</gene>
<dbReference type="EMBL" id="AEPE02000006">
    <property type="protein sequence ID" value="EFZ36322.1"/>
    <property type="molecule type" value="Genomic_DNA"/>
</dbReference>
<dbReference type="AlphaFoldDB" id="E7RSX1"/>
<keyword evidence="1" id="KW-0808">Transferase</keyword>
<dbReference type="InterPro" id="IPR008278">
    <property type="entry name" value="4-PPantetheinyl_Trfase_dom"/>
</dbReference>
<evidence type="ECO:0000256" key="1">
    <source>
        <dbReference type="ARBA" id="ARBA00022679"/>
    </source>
</evidence>
<sequence length="211" mass="24598">MALVSIEDIAPNIRLGIWRIEETVDELLACDARLSKVMPYLTAYHHQERLREKLAVYELVFILTGGTVMEIKHRQNGKPYLEGWNISISDTKGYAAVVVSKEKKVAVDIEYFSDRVSRIVRKFIRSDEYAATIEAQLINWSAKETTYKYFSEQNLQYFEMRLQVFQENCLGSVVVENLKMKGKTLCVHYRINDVFVLTYAYDERTHHLSVE</sequence>
<dbReference type="RefSeq" id="WP_004370625.1">
    <property type="nucleotide sequence ID" value="NZ_GL833119.1"/>
</dbReference>
<evidence type="ECO:0000313" key="4">
    <source>
        <dbReference type="Proteomes" id="UP000005580"/>
    </source>
</evidence>
<dbReference type="HOGENOM" id="CLU_104083_3_0_10"/>
<feature type="domain" description="4'-phosphopantetheinyl transferase" evidence="2">
    <location>
        <begin position="105"/>
        <end position="179"/>
    </location>
</feature>
<dbReference type="eggNOG" id="COG2091">
    <property type="taxonomic scope" value="Bacteria"/>
</dbReference>
<evidence type="ECO:0000259" key="2">
    <source>
        <dbReference type="Pfam" id="PF01648"/>
    </source>
</evidence>
<evidence type="ECO:0000313" key="3">
    <source>
        <dbReference type="EMBL" id="EFZ36322.1"/>
    </source>
</evidence>
<protein>
    <recommendedName>
        <fullName evidence="2">4'-phosphopantetheinyl transferase domain-containing protein</fullName>
    </recommendedName>
</protein>
<comment type="caution">
    <text evidence="3">The sequence shown here is derived from an EMBL/GenBank/DDBJ whole genome shotgun (WGS) entry which is preliminary data.</text>
</comment>
<accession>E7RSX1</accession>
<dbReference type="Pfam" id="PF01648">
    <property type="entry name" value="ACPS"/>
    <property type="match status" value="1"/>
</dbReference>
<organism evidence="3 4">
    <name type="scientific">Hoylesella oralis ATCC 33269</name>
    <dbReference type="NCBI Taxonomy" id="873533"/>
    <lineage>
        <taxon>Bacteria</taxon>
        <taxon>Pseudomonadati</taxon>
        <taxon>Bacteroidota</taxon>
        <taxon>Bacteroidia</taxon>
        <taxon>Bacteroidales</taxon>
        <taxon>Prevotellaceae</taxon>
        <taxon>Hoylesella</taxon>
    </lineage>
</organism>
<dbReference type="Gene3D" id="3.90.470.20">
    <property type="entry name" value="4'-phosphopantetheinyl transferase domain"/>
    <property type="match status" value="1"/>
</dbReference>
<dbReference type="Proteomes" id="UP000005580">
    <property type="component" value="Unassembled WGS sequence"/>
</dbReference>
<dbReference type="GO" id="GO:0008897">
    <property type="term" value="F:holo-[acyl-carrier-protein] synthase activity"/>
    <property type="evidence" value="ECO:0007669"/>
    <property type="project" value="InterPro"/>
</dbReference>
<name>E7RSX1_9BACT</name>
<keyword evidence="4" id="KW-1185">Reference proteome</keyword>
<dbReference type="GO" id="GO:0000287">
    <property type="term" value="F:magnesium ion binding"/>
    <property type="evidence" value="ECO:0007669"/>
    <property type="project" value="InterPro"/>
</dbReference>
<dbReference type="STRING" id="28134.SAMN05444288_0943"/>
<reference evidence="3" key="1">
    <citation type="submission" date="2011-01" db="EMBL/GenBank/DDBJ databases">
        <authorList>
            <person name="Muzny D."/>
            <person name="Qin X."/>
            <person name="Buhay C."/>
            <person name="Dugan-Rocha S."/>
            <person name="Ding Y."/>
            <person name="Chen G."/>
            <person name="Hawes A."/>
            <person name="Holder M."/>
            <person name="Jhangiani S."/>
            <person name="Johnson A."/>
            <person name="Khan Z."/>
            <person name="Li Z."/>
            <person name="Liu W."/>
            <person name="Liu X."/>
            <person name="Perez L."/>
            <person name="Shen H."/>
            <person name="Wang Q."/>
            <person name="Watt J."/>
            <person name="Xi L."/>
            <person name="Xin Y."/>
            <person name="Zhou J."/>
            <person name="Deng J."/>
            <person name="Jiang H."/>
            <person name="Liu Y."/>
            <person name="Qu J."/>
            <person name="Song X.-Z."/>
            <person name="Zhang L."/>
            <person name="Villasana D."/>
            <person name="Johnson A."/>
            <person name="Liu J."/>
            <person name="Liyanage D."/>
            <person name="Lorensuhewa L."/>
            <person name="Robinson T."/>
            <person name="Song A."/>
            <person name="Song B.-B."/>
            <person name="Dinh H."/>
            <person name="Thornton R."/>
            <person name="Coyle M."/>
            <person name="Francisco L."/>
            <person name="Jackson L."/>
            <person name="Javaid M."/>
            <person name="Korchina V."/>
            <person name="Kovar C."/>
            <person name="Mata R."/>
            <person name="Mathew T."/>
            <person name="Ngo R."/>
            <person name="Nguyen L."/>
            <person name="Nguyen N."/>
            <person name="Okwuonu G."/>
            <person name="Ongeri F."/>
            <person name="Pham C."/>
            <person name="Simmons D."/>
            <person name="Wilczek-Boney K."/>
            <person name="Hale W."/>
            <person name="Jakkamsetti A."/>
            <person name="Pham P."/>
            <person name="Ruth R."/>
            <person name="San Lucas F."/>
            <person name="Warren J."/>
            <person name="Zhang J."/>
            <person name="Zhao Z."/>
            <person name="Zhou C."/>
            <person name="Zhu D."/>
            <person name="Lee S."/>
            <person name="Bess C."/>
            <person name="Blankenburg K."/>
            <person name="Forbes L."/>
            <person name="Fu Q."/>
            <person name="Gubbala S."/>
            <person name="Hirani K."/>
            <person name="Jayaseelan J.C."/>
            <person name="Lara F."/>
            <person name="Munidasa M."/>
            <person name="Palculict T."/>
            <person name="Patil S."/>
            <person name="Pu L.-L."/>
            <person name="Saada N."/>
            <person name="Tang L."/>
            <person name="Weissenberger G."/>
            <person name="Zhu Y."/>
            <person name="Hemphill L."/>
            <person name="Shang Y."/>
            <person name="Youmans B."/>
            <person name="Ayvaz T."/>
            <person name="Ross M."/>
            <person name="Santibanez J."/>
            <person name="Aqrawi P."/>
            <person name="Gross S."/>
            <person name="Joshi V."/>
            <person name="Fowler G."/>
            <person name="Nazareth L."/>
            <person name="Reid J."/>
            <person name="Worley K."/>
            <person name="Petrosino J."/>
            <person name="Highlander S."/>
            <person name="Gibbs R."/>
        </authorList>
    </citation>
    <scope>NUCLEOTIDE SEQUENCE [LARGE SCALE GENOMIC DNA]</scope>
    <source>
        <strain evidence="3">ATCC 33269</strain>
    </source>
</reference>
<dbReference type="InterPro" id="IPR037143">
    <property type="entry name" value="4-PPantetheinyl_Trfase_dom_sf"/>
</dbReference>